<dbReference type="EMBL" id="LZDD01000004">
    <property type="protein sequence ID" value="OJF71178.1"/>
    <property type="molecule type" value="Genomic_DNA"/>
</dbReference>
<protein>
    <submittedName>
        <fullName evidence="1">Uncharacterized protein</fullName>
    </submittedName>
</protein>
<proteinExistence type="predicted"/>
<evidence type="ECO:0000313" key="1">
    <source>
        <dbReference type="EMBL" id="OJF71178.1"/>
    </source>
</evidence>
<dbReference type="RefSeq" id="WP_071794593.1">
    <property type="nucleotide sequence ID" value="NZ_LZDD01000004.1"/>
</dbReference>
<dbReference type="AlphaFoldDB" id="A0A1L8MKB8"/>
<keyword evidence="2" id="KW-1185">Reference proteome</keyword>
<comment type="caution">
    <text evidence="1">The sequence shown here is derived from an EMBL/GenBank/DDBJ whole genome shotgun (WGS) entry which is preliminary data.</text>
</comment>
<name>A0A1L8MKB8_9STRE</name>
<reference evidence="2" key="1">
    <citation type="submission" date="2016-06" db="EMBL/GenBank/DDBJ databases">
        <authorList>
            <person name="de Vries S.P.W."/>
            <person name="Hadjirin N.F."/>
            <person name="Lay E.M."/>
            <person name="Zadoks R.N."/>
            <person name="Peacock S.J."/>
            <person name="Parkhill J."/>
            <person name="Grant A.J."/>
            <person name="Mcdougall S."/>
            <person name="Holmes M.A."/>
        </authorList>
    </citation>
    <scope>NUCLEOTIDE SEQUENCE [LARGE SCALE GENOMIC DNA]</scope>
    <source>
        <strain evidence="2">NZ1587</strain>
    </source>
</reference>
<sequence length="75" mass="8900">MAYKLYYVENGTRDERGQFEHFDEAVAKFHTICRDEFKLPVWAADMTVEDSVTKIDYGRNSKWFEIEVTEDEPNS</sequence>
<dbReference type="STRING" id="1856638.A9Q68_10090"/>
<evidence type="ECO:0000313" key="2">
    <source>
        <dbReference type="Proteomes" id="UP000182015"/>
    </source>
</evidence>
<accession>A0A1L8MKB8</accession>
<dbReference type="OrthoDB" id="9810761at2"/>
<organism evidence="1 2">
    <name type="scientific">Streptococcus bovimastitidis</name>
    <dbReference type="NCBI Taxonomy" id="1856638"/>
    <lineage>
        <taxon>Bacteria</taxon>
        <taxon>Bacillati</taxon>
        <taxon>Bacillota</taxon>
        <taxon>Bacilli</taxon>
        <taxon>Lactobacillales</taxon>
        <taxon>Streptococcaceae</taxon>
        <taxon>Streptococcus</taxon>
    </lineage>
</organism>
<dbReference type="Proteomes" id="UP000182015">
    <property type="component" value="Unassembled WGS sequence"/>
</dbReference>
<gene>
    <name evidence="1" type="ORF">A9Q68_10090</name>
</gene>